<feature type="transmembrane region" description="Helical" evidence="1">
    <location>
        <begin position="25"/>
        <end position="44"/>
    </location>
</feature>
<evidence type="ECO:0000313" key="2">
    <source>
        <dbReference type="EMBL" id="SVD50545.1"/>
    </source>
</evidence>
<keyword evidence="1" id="KW-1133">Transmembrane helix</keyword>
<evidence type="ECO:0000256" key="1">
    <source>
        <dbReference type="SAM" id="Phobius"/>
    </source>
</evidence>
<proteinExistence type="predicted"/>
<organism evidence="2">
    <name type="scientific">marine metagenome</name>
    <dbReference type="NCBI Taxonomy" id="408172"/>
    <lineage>
        <taxon>unclassified sequences</taxon>
        <taxon>metagenomes</taxon>
        <taxon>ecological metagenomes</taxon>
    </lineage>
</organism>
<protein>
    <submittedName>
        <fullName evidence="2">Uncharacterized protein</fullName>
    </submittedName>
</protein>
<dbReference type="AlphaFoldDB" id="A0A382VWZ9"/>
<keyword evidence="1" id="KW-0472">Membrane</keyword>
<sequence length="64" mass="7176">MIVTTLVGLASLVVGLLIDWPVLVALSAIFVAVQVMMLTARAVVQRNDRRMAERLEEKRRLREG</sequence>
<gene>
    <name evidence="2" type="ORF">METZ01_LOCUS403399</name>
</gene>
<accession>A0A382VWZ9</accession>
<dbReference type="EMBL" id="UINC01154971">
    <property type="protein sequence ID" value="SVD50545.1"/>
    <property type="molecule type" value="Genomic_DNA"/>
</dbReference>
<keyword evidence="1" id="KW-0812">Transmembrane</keyword>
<name>A0A382VWZ9_9ZZZZ</name>
<reference evidence="2" key="1">
    <citation type="submission" date="2018-05" db="EMBL/GenBank/DDBJ databases">
        <authorList>
            <person name="Lanie J.A."/>
            <person name="Ng W.-L."/>
            <person name="Kazmierczak K.M."/>
            <person name="Andrzejewski T.M."/>
            <person name="Davidsen T.M."/>
            <person name="Wayne K.J."/>
            <person name="Tettelin H."/>
            <person name="Glass J.I."/>
            <person name="Rusch D."/>
            <person name="Podicherti R."/>
            <person name="Tsui H.-C.T."/>
            <person name="Winkler M.E."/>
        </authorList>
    </citation>
    <scope>NUCLEOTIDE SEQUENCE</scope>
</reference>